<evidence type="ECO:0000256" key="2">
    <source>
        <dbReference type="ARBA" id="ARBA00022525"/>
    </source>
</evidence>
<keyword evidence="4" id="KW-1015">Disulfide bond</keyword>
<organism evidence="6 7">
    <name type="scientific">Liparis tanakae</name>
    <name type="common">Tanaka's snailfish</name>
    <dbReference type="NCBI Taxonomy" id="230148"/>
    <lineage>
        <taxon>Eukaryota</taxon>
        <taxon>Metazoa</taxon>
        <taxon>Chordata</taxon>
        <taxon>Craniata</taxon>
        <taxon>Vertebrata</taxon>
        <taxon>Euteleostomi</taxon>
        <taxon>Actinopterygii</taxon>
        <taxon>Neopterygii</taxon>
        <taxon>Teleostei</taxon>
        <taxon>Neoteleostei</taxon>
        <taxon>Acanthomorphata</taxon>
        <taxon>Eupercaria</taxon>
        <taxon>Perciformes</taxon>
        <taxon>Cottioidei</taxon>
        <taxon>Cottales</taxon>
        <taxon>Liparidae</taxon>
        <taxon>Liparis</taxon>
    </lineage>
</organism>
<dbReference type="EMBL" id="SRLO01000083">
    <property type="protein sequence ID" value="TNN77424.1"/>
    <property type="molecule type" value="Genomic_DNA"/>
</dbReference>
<accession>A0A4Z2IJ09</accession>
<comment type="subcellular location">
    <subcellularLocation>
        <location evidence="1">Secreted</location>
    </subcellularLocation>
</comment>
<feature type="compositionally biased region" description="Basic and acidic residues" evidence="5">
    <location>
        <begin position="58"/>
        <end position="88"/>
    </location>
</feature>
<keyword evidence="7" id="KW-1185">Reference proteome</keyword>
<evidence type="ECO:0000256" key="4">
    <source>
        <dbReference type="ARBA" id="ARBA00023157"/>
    </source>
</evidence>
<evidence type="ECO:0000256" key="5">
    <source>
        <dbReference type="SAM" id="MobiDB-lite"/>
    </source>
</evidence>
<dbReference type="AlphaFoldDB" id="A0A4Z2IJ09"/>
<reference evidence="6 7" key="1">
    <citation type="submission" date="2019-03" db="EMBL/GenBank/DDBJ databases">
        <title>First draft genome of Liparis tanakae, snailfish: a comprehensive survey of snailfish specific genes.</title>
        <authorList>
            <person name="Kim W."/>
            <person name="Song I."/>
            <person name="Jeong J.-H."/>
            <person name="Kim D."/>
            <person name="Kim S."/>
            <person name="Ryu S."/>
            <person name="Song J.Y."/>
            <person name="Lee S.K."/>
        </authorList>
    </citation>
    <scope>NUCLEOTIDE SEQUENCE [LARGE SCALE GENOMIC DNA]</scope>
    <source>
        <tissue evidence="6">Muscle</tissue>
    </source>
</reference>
<dbReference type="GO" id="GO:0005576">
    <property type="term" value="C:extracellular region"/>
    <property type="evidence" value="ECO:0007669"/>
    <property type="project" value="UniProtKB-SubCell"/>
</dbReference>
<dbReference type="GO" id="GO:0006952">
    <property type="term" value="P:defense response"/>
    <property type="evidence" value="ECO:0007669"/>
    <property type="project" value="UniProtKB-KW"/>
</dbReference>
<gene>
    <name evidence="6" type="ORF">EYF80_012388</name>
</gene>
<evidence type="ECO:0000313" key="7">
    <source>
        <dbReference type="Proteomes" id="UP000314294"/>
    </source>
</evidence>
<keyword evidence="2" id="KW-0964">Secreted</keyword>
<evidence type="ECO:0000256" key="1">
    <source>
        <dbReference type="ARBA" id="ARBA00004613"/>
    </source>
</evidence>
<dbReference type="Proteomes" id="UP000314294">
    <property type="component" value="Unassembled WGS sequence"/>
</dbReference>
<sequence length="125" mass="14262">MIHSQTRGMQPLLLLNMCCNTADPRNDFCVCRATQTLRRVPVNLRAPPRHAVKRSRAERRGEEKRREEKRGEESRGEERRGEKGEEFATVSYDKKSVPMCHAIVSGDADLIPFSVIDRGENNHSS</sequence>
<dbReference type="InterPro" id="IPR001010">
    <property type="entry name" value="Thionin"/>
</dbReference>
<feature type="region of interest" description="Disordered" evidence="5">
    <location>
        <begin position="42"/>
        <end position="88"/>
    </location>
</feature>
<protein>
    <submittedName>
        <fullName evidence="6">Uncharacterized protein</fullName>
    </submittedName>
</protein>
<dbReference type="PROSITE" id="PS00271">
    <property type="entry name" value="THIONIN"/>
    <property type="match status" value="1"/>
</dbReference>
<proteinExistence type="predicted"/>
<keyword evidence="3" id="KW-0611">Plant defense</keyword>
<name>A0A4Z2IJ09_9TELE</name>
<comment type="caution">
    <text evidence="6">The sequence shown here is derived from an EMBL/GenBank/DDBJ whole genome shotgun (WGS) entry which is preliminary data.</text>
</comment>
<evidence type="ECO:0000313" key="6">
    <source>
        <dbReference type="EMBL" id="TNN77424.1"/>
    </source>
</evidence>
<feature type="compositionally biased region" description="Basic residues" evidence="5">
    <location>
        <begin position="47"/>
        <end position="57"/>
    </location>
</feature>
<evidence type="ECO:0000256" key="3">
    <source>
        <dbReference type="ARBA" id="ARBA00022821"/>
    </source>
</evidence>